<sequence>MQRQRNSRWLIASVTLASISLCTNSFAASDEKLLNMCKACHGQTGHNPFPSIPNLAQQNSQYMVEQLTAFKNGQRQDKTMSKVAKLLTTEQMQQMAHYFSKGKD</sequence>
<evidence type="ECO:0000313" key="10">
    <source>
        <dbReference type="Proteomes" id="UP000761574"/>
    </source>
</evidence>
<comment type="caution">
    <text evidence="9">The sequence shown here is derived from an EMBL/GenBank/DDBJ whole genome shotgun (WGS) entry which is preliminary data.</text>
</comment>
<dbReference type="InterPro" id="IPR009056">
    <property type="entry name" value="Cyt_c-like_dom"/>
</dbReference>
<keyword evidence="1" id="KW-0813">Transport</keyword>
<dbReference type="Gene3D" id="1.10.760.10">
    <property type="entry name" value="Cytochrome c-like domain"/>
    <property type="match status" value="1"/>
</dbReference>
<dbReference type="InterPro" id="IPR036909">
    <property type="entry name" value="Cyt_c-like_dom_sf"/>
</dbReference>
<evidence type="ECO:0000256" key="2">
    <source>
        <dbReference type="ARBA" id="ARBA00022617"/>
    </source>
</evidence>
<dbReference type="RefSeq" id="WP_119978390.1">
    <property type="nucleotide sequence ID" value="NZ_BPFB01000008.1"/>
</dbReference>
<evidence type="ECO:0000259" key="8">
    <source>
        <dbReference type="PROSITE" id="PS51007"/>
    </source>
</evidence>
<accession>A0ABQ4P9P5</accession>
<keyword evidence="5 6" id="KW-0408">Iron</keyword>
<evidence type="ECO:0000256" key="4">
    <source>
        <dbReference type="ARBA" id="ARBA00022982"/>
    </source>
</evidence>
<organism evidence="9 10">
    <name type="scientific">Shewanella algidipiscicola</name>
    <dbReference type="NCBI Taxonomy" id="614070"/>
    <lineage>
        <taxon>Bacteria</taxon>
        <taxon>Pseudomonadati</taxon>
        <taxon>Pseudomonadota</taxon>
        <taxon>Gammaproteobacteria</taxon>
        <taxon>Alteromonadales</taxon>
        <taxon>Shewanellaceae</taxon>
        <taxon>Shewanella</taxon>
    </lineage>
</organism>
<keyword evidence="4" id="KW-0249">Electron transport</keyword>
<dbReference type="Pfam" id="PF00034">
    <property type="entry name" value="Cytochrom_C"/>
    <property type="match status" value="1"/>
</dbReference>
<dbReference type="PANTHER" id="PTHR33751:SF9">
    <property type="entry name" value="CYTOCHROME C4"/>
    <property type="match status" value="1"/>
</dbReference>
<dbReference type="Proteomes" id="UP000761574">
    <property type="component" value="Unassembled WGS sequence"/>
</dbReference>
<keyword evidence="7" id="KW-0732">Signal</keyword>
<reference evidence="9 10" key="1">
    <citation type="submission" date="2021-05" db="EMBL/GenBank/DDBJ databases">
        <title>Molecular characterization for Shewanella algae harboring chromosomal blaOXA-55-like strains isolated from clinical and environment sample.</title>
        <authorList>
            <person name="Ohama Y."/>
            <person name="Aoki K."/>
            <person name="Harada S."/>
            <person name="Moriya K."/>
            <person name="Ishii Y."/>
            <person name="Tateda K."/>
        </authorList>
    </citation>
    <scope>NUCLEOTIDE SEQUENCE [LARGE SCALE GENOMIC DNA]</scope>
    <source>
        <strain evidence="9 10">LMG 23746</strain>
    </source>
</reference>
<feature type="domain" description="Cytochrome c" evidence="8">
    <location>
        <begin position="25"/>
        <end position="103"/>
    </location>
</feature>
<dbReference type="InterPro" id="IPR050597">
    <property type="entry name" value="Cytochrome_c_Oxidase_Subunit"/>
</dbReference>
<evidence type="ECO:0000256" key="5">
    <source>
        <dbReference type="ARBA" id="ARBA00023004"/>
    </source>
</evidence>
<evidence type="ECO:0000256" key="7">
    <source>
        <dbReference type="SAM" id="SignalP"/>
    </source>
</evidence>
<evidence type="ECO:0000256" key="6">
    <source>
        <dbReference type="PROSITE-ProRule" id="PRU00433"/>
    </source>
</evidence>
<evidence type="ECO:0000256" key="3">
    <source>
        <dbReference type="ARBA" id="ARBA00022723"/>
    </source>
</evidence>
<dbReference type="PANTHER" id="PTHR33751">
    <property type="entry name" value="CBB3-TYPE CYTOCHROME C OXIDASE SUBUNIT FIXP"/>
    <property type="match status" value="1"/>
</dbReference>
<evidence type="ECO:0000313" key="9">
    <source>
        <dbReference type="EMBL" id="GIU44245.1"/>
    </source>
</evidence>
<feature type="chain" id="PRO_5045866772" evidence="7">
    <location>
        <begin position="28"/>
        <end position="104"/>
    </location>
</feature>
<dbReference type="EMBL" id="BPFB01000008">
    <property type="protein sequence ID" value="GIU44245.1"/>
    <property type="molecule type" value="Genomic_DNA"/>
</dbReference>
<protein>
    <submittedName>
        <fullName evidence="9">Cytochrome c</fullName>
    </submittedName>
</protein>
<feature type="signal peptide" evidence="7">
    <location>
        <begin position="1"/>
        <end position="27"/>
    </location>
</feature>
<keyword evidence="10" id="KW-1185">Reference proteome</keyword>
<name>A0ABQ4P9P5_9GAMM</name>
<evidence type="ECO:0000256" key="1">
    <source>
        <dbReference type="ARBA" id="ARBA00022448"/>
    </source>
</evidence>
<proteinExistence type="predicted"/>
<dbReference type="SUPFAM" id="SSF46626">
    <property type="entry name" value="Cytochrome c"/>
    <property type="match status" value="1"/>
</dbReference>
<dbReference type="PROSITE" id="PS51007">
    <property type="entry name" value="CYTC"/>
    <property type="match status" value="1"/>
</dbReference>
<keyword evidence="3 6" id="KW-0479">Metal-binding</keyword>
<keyword evidence="2 6" id="KW-0349">Heme</keyword>
<gene>
    <name evidence="9" type="ORF">TUM4630_09470</name>
</gene>